<reference evidence="5 6" key="1">
    <citation type="submission" date="2015-09" db="EMBL/GenBank/DDBJ databases">
        <title>A metagenomics-based metabolic model of nitrate-dependent anaerobic oxidation of methane by Methanoperedens-like archaea.</title>
        <authorList>
            <person name="Arshad A."/>
            <person name="Speth D.R."/>
            <person name="De Graaf R.M."/>
            <person name="Op Den Camp H.J."/>
            <person name="Jetten M.S."/>
            <person name="Welte C.U."/>
        </authorList>
    </citation>
    <scope>NUCLEOTIDE SEQUENCE [LARGE SCALE GENOMIC DNA]</scope>
</reference>
<organism evidence="5 6">
    <name type="scientific">Candidatus Methanoperedens nitratireducens</name>
    <dbReference type="NCBI Taxonomy" id="1392998"/>
    <lineage>
        <taxon>Archaea</taxon>
        <taxon>Methanobacteriati</taxon>
        <taxon>Methanobacteriota</taxon>
        <taxon>Stenosarchaea group</taxon>
        <taxon>Methanomicrobia</taxon>
        <taxon>Methanosarcinales</taxon>
        <taxon>ANME-2 cluster</taxon>
        <taxon>Candidatus Methanoperedentaceae</taxon>
        <taxon>Candidatus Methanoperedens</taxon>
    </lineage>
</organism>
<evidence type="ECO:0000256" key="1">
    <source>
        <dbReference type="ARBA" id="ARBA00004496"/>
    </source>
</evidence>
<dbReference type="SMART" id="SM00268">
    <property type="entry name" value="ACTIN"/>
    <property type="match status" value="1"/>
</dbReference>
<evidence type="ECO:0000313" key="5">
    <source>
        <dbReference type="EMBL" id="KPQ42074.1"/>
    </source>
</evidence>
<keyword evidence="2" id="KW-0963">Cytoplasm</keyword>
<proteinExistence type="predicted"/>
<evidence type="ECO:0000256" key="4">
    <source>
        <dbReference type="ARBA" id="ARBA00022840"/>
    </source>
</evidence>
<evidence type="ECO:0000313" key="6">
    <source>
        <dbReference type="Proteomes" id="UP000050360"/>
    </source>
</evidence>
<accession>A0A0N8KQG5</accession>
<dbReference type="CDD" id="cd24009">
    <property type="entry name" value="ASKHA_NBD_MamK"/>
    <property type="match status" value="1"/>
</dbReference>
<evidence type="ECO:0000256" key="2">
    <source>
        <dbReference type="ARBA" id="ARBA00022490"/>
    </source>
</evidence>
<dbReference type="EMBL" id="LKCM01000268">
    <property type="protein sequence ID" value="KPQ42074.1"/>
    <property type="molecule type" value="Genomic_DNA"/>
</dbReference>
<dbReference type="InterPro" id="IPR056546">
    <property type="entry name" value="MreB_MamK-like"/>
</dbReference>
<dbReference type="SUPFAM" id="SSF53067">
    <property type="entry name" value="Actin-like ATPase domain"/>
    <property type="match status" value="2"/>
</dbReference>
<comment type="subcellular location">
    <subcellularLocation>
        <location evidence="1">Cytoplasm</location>
    </subcellularLocation>
</comment>
<protein>
    <submittedName>
        <fullName evidence="5">MreB/Mbl protein</fullName>
    </submittedName>
</protein>
<dbReference type="GO" id="GO:0005524">
    <property type="term" value="F:ATP binding"/>
    <property type="evidence" value="ECO:0007669"/>
    <property type="project" value="UniProtKB-KW"/>
</dbReference>
<comment type="caution">
    <text evidence="5">The sequence shown here is derived from an EMBL/GenBank/DDBJ whole genome shotgun (WGS) entry which is preliminary data.</text>
</comment>
<name>A0A0N8KQG5_9EURY</name>
<sequence length="351" mass="38595">MANKKKILIKKTGATRVKENKTLYIGIDLGTNHTAISTSEGKKKSILSVVGIPKDAVASKFLKKERLYGDEALKHRVALNMFKPIESGLLKNQREDLEAAKGLLQYIMGLVDANHDVKKYAIIGVPSQASVLNKKIITEMAKGFFDGVMVASEPFCVAYNLGEMEHSLVVDIGAGTTDICRVHGTLPEPDDQISSNKAGDYIDAELVRLISEEYTNVRVTNEVAKKWKEQSSFVGESQEEIVVDVPVDSSILKLSITKDIRMACESIIPDIMSGISKLISTYDPDFQEYLRNNIWLAGGGSQIRNIDVVLTKELELIDGGKVFKDTDPVFSGANGALKLAQDMPPEFWQTA</sequence>
<dbReference type="PANTHER" id="PTHR42749">
    <property type="entry name" value="CELL SHAPE-DETERMINING PROTEIN MREB"/>
    <property type="match status" value="1"/>
</dbReference>
<evidence type="ECO:0000256" key="3">
    <source>
        <dbReference type="ARBA" id="ARBA00022741"/>
    </source>
</evidence>
<keyword evidence="4" id="KW-0067">ATP-binding</keyword>
<keyword evidence="3" id="KW-0547">Nucleotide-binding</keyword>
<dbReference type="InterPro" id="IPR004000">
    <property type="entry name" value="Actin"/>
</dbReference>
<dbReference type="AlphaFoldDB" id="A0A0N8KQG5"/>
<dbReference type="InterPro" id="IPR043129">
    <property type="entry name" value="ATPase_NBD"/>
</dbReference>
<dbReference type="GO" id="GO:0005737">
    <property type="term" value="C:cytoplasm"/>
    <property type="evidence" value="ECO:0007669"/>
    <property type="project" value="UniProtKB-SubCell"/>
</dbReference>
<dbReference type="Proteomes" id="UP000050360">
    <property type="component" value="Unassembled WGS sequence"/>
</dbReference>
<gene>
    <name evidence="5" type="ORF">MPEBLZ_03384</name>
</gene>
<dbReference type="Pfam" id="PF06723">
    <property type="entry name" value="MreB_Mbl"/>
    <property type="match status" value="1"/>
</dbReference>
<dbReference type="Gene3D" id="3.30.420.40">
    <property type="match status" value="1"/>
</dbReference>
<dbReference type="PANTHER" id="PTHR42749:SF1">
    <property type="entry name" value="CELL SHAPE-DETERMINING PROTEIN MREB"/>
    <property type="match status" value="1"/>
</dbReference>